<proteinExistence type="predicted"/>
<name>A0A2G4F6J7_9CYAN</name>
<dbReference type="Pfam" id="PF07176">
    <property type="entry name" value="DUF1400"/>
    <property type="match status" value="1"/>
</dbReference>
<dbReference type="RefSeq" id="WP_096832057.1">
    <property type="nucleotide sequence ID" value="NZ_NXIB02000001.1"/>
</dbReference>
<dbReference type="OrthoDB" id="454181at2"/>
<dbReference type="Proteomes" id="UP000226442">
    <property type="component" value="Unassembled WGS sequence"/>
</dbReference>
<feature type="domain" description="DUF1400" evidence="1">
    <location>
        <begin position="29"/>
        <end position="153"/>
    </location>
</feature>
<dbReference type="AlphaFoldDB" id="A0A2G4F6J7"/>
<evidence type="ECO:0000313" key="2">
    <source>
        <dbReference type="EMBL" id="PHX57378.1"/>
    </source>
</evidence>
<accession>A0A2G4F6J7</accession>
<protein>
    <submittedName>
        <fullName evidence="2">Alpha/beta hydrolase</fullName>
    </submittedName>
</protein>
<organism evidence="2 3">
    <name type="scientific">Tychonema bourrellyi FEM_GT703</name>
    <dbReference type="NCBI Taxonomy" id="2040638"/>
    <lineage>
        <taxon>Bacteria</taxon>
        <taxon>Bacillati</taxon>
        <taxon>Cyanobacteriota</taxon>
        <taxon>Cyanophyceae</taxon>
        <taxon>Oscillatoriophycideae</taxon>
        <taxon>Oscillatoriales</taxon>
        <taxon>Microcoleaceae</taxon>
        <taxon>Tychonema</taxon>
    </lineage>
</organism>
<evidence type="ECO:0000259" key="1">
    <source>
        <dbReference type="Pfam" id="PF07176"/>
    </source>
</evidence>
<dbReference type="InterPro" id="IPR010802">
    <property type="entry name" value="DUF1400"/>
</dbReference>
<comment type="caution">
    <text evidence="2">The sequence shown here is derived from an EMBL/GenBank/DDBJ whole genome shotgun (WGS) entry which is preliminary data.</text>
</comment>
<keyword evidence="2" id="KW-0378">Hydrolase</keyword>
<keyword evidence="3" id="KW-1185">Reference proteome</keyword>
<sequence>MRWSFFKRRWRLFLATGAGILFYSTAAVASEKVVLKYSVIRMTLPVSELEIFAETGKMSPALEMLLGQAKKDPELVRRSLTKPVKVSQRLLDRTLNSKVGDLILDEVGQVIRTPSGNANKEALRAALVLSATSDNQITLLETIKNYPTTEVYVEGDRLVEAYGKLVALSEQLGGVSEQLQDVLNKIRLPRL</sequence>
<gene>
    <name evidence="2" type="ORF">CP500_000080</name>
</gene>
<evidence type="ECO:0000313" key="3">
    <source>
        <dbReference type="Proteomes" id="UP000226442"/>
    </source>
</evidence>
<dbReference type="EMBL" id="NXIB02000001">
    <property type="protein sequence ID" value="PHX57378.1"/>
    <property type="molecule type" value="Genomic_DNA"/>
</dbReference>
<dbReference type="GO" id="GO:0016787">
    <property type="term" value="F:hydrolase activity"/>
    <property type="evidence" value="ECO:0007669"/>
    <property type="project" value="UniProtKB-KW"/>
</dbReference>
<reference evidence="2" key="1">
    <citation type="submission" date="2017-10" db="EMBL/GenBank/DDBJ databases">
        <title>Draft genome sequence of the planktic cyanobacteria Tychonema bourrellyi isolated from alpine lentic freshwater.</title>
        <authorList>
            <person name="Tett A."/>
            <person name="Armanini F."/>
            <person name="Asnicar F."/>
            <person name="Boscaini A."/>
            <person name="Pasolli E."/>
            <person name="Zolfo M."/>
            <person name="Donati C."/>
            <person name="Salmaso N."/>
            <person name="Segata N."/>
        </authorList>
    </citation>
    <scope>NUCLEOTIDE SEQUENCE</scope>
    <source>
        <strain evidence="2">FEM_GT703</strain>
    </source>
</reference>